<keyword evidence="11" id="KW-1185">Reference proteome</keyword>
<dbReference type="InterPro" id="IPR012850">
    <property type="entry name" value="A-amylase_bs_C"/>
</dbReference>
<dbReference type="Gene3D" id="2.60.40.1180">
    <property type="entry name" value="Golgi alpha-mannosidase II"/>
    <property type="match status" value="1"/>
</dbReference>
<accession>A0A835XT00</accession>
<comment type="catalytic activity">
    <reaction evidence="1">
        <text>Endohydrolysis of (1-&gt;4)-alpha-D-glucosidic linkages in polysaccharides containing three or more (1-&gt;4)-alpha-linked D-glucose units.</text>
        <dbReference type="EC" id="3.2.1.1"/>
    </reaction>
</comment>
<dbReference type="SMART" id="SM00642">
    <property type="entry name" value="Aamy"/>
    <property type="match status" value="1"/>
</dbReference>
<dbReference type="InterPro" id="IPR017853">
    <property type="entry name" value="GH"/>
</dbReference>
<comment type="similarity">
    <text evidence="2">Belongs to the glycosyl hydrolase 13 family.</text>
</comment>
<dbReference type="Proteomes" id="UP000612055">
    <property type="component" value="Unassembled WGS sequence"/>
</dbReference>
<feature type="domain" description="Glycosyl hydrolase family 13 catalytic" evidence="8">
    <location>
        <begin position="74"/>
        <end position="416"/>
    </location>
</feature>
<proteinExistence type="inferred from homology"/>
<evidence type="ECO:0000256" key="4">
    <source>
        <dbReference type="ARBA" id="ARBA00022801"/>
    </source>
</evidence>
<protein>
    <recommendedName>
        <fullName evidence="3">alpha-amylase</fullName>
        <ecNumber evidence="3">3.2.1.1</ecNumber>
    </recommendedName>
    <alternativeName>
        <fullName evidence="6">1,4-alpha-D-glucan glucanohydrolase</fullName>
    </alternativeName>
</protein>
<evidence type="ECO:0000256" key="1">
    <source>
        <dbReference type="ARBA" id="ARBA00000548"/>
    </source>
</evidence>
<gene>
    <name evidence="10" type="ORF">HYH03_012361</name>
</gene>
<dbReference type="GO" id="GO:0005509">
    <property type="term" value="F:calcium ion binding"/>
    <property type="evidence" value="ECO:0007669"/>
    <property type="project" value="InterPro"/>
</dbReference>
<dbReference type="SUPFAM" id="SSF51011">
    <property type="entry name" value="Glycosyl hydrolase domain"/>
    <property type="match status" value="1"/>
</dbReference>
<dbReference type="SUPFAM" id="SSF51445">
    <property type="entry name" value="(Trans)glycosidases"/>
    <property type="match status" value="1"/>
</dbReference>
<dbReference type="CDD" id="cd11314">
    <property type="entry name" value="AmyAc_arch_bac_plant_AmyA"/>
    <property type="match status" value="1"/>
</dbReference>
<dbReference type="EC" id="3.2.1.1" evidence="3"/>
<dbReference type="PANTHER" id="PTHR43447">
    <property type="entry name" value="ALPHA-AMYLASE"/>
    <property type="match status" value="1"/>
</dbReference>
<evidence type="ECO:0000259" key="8">
    <source>
        <dbReference type="SMART" id="SM00642"/>
    </source>
</evidence>
<dbReference type="SMART" id="SM00810">
    <property type="entry name" value="Alpha-amyl_C2"/>
    <property type="match status" value="1"/>
</dbReference>
<dbReference type="GO" id="GO:0004556">
    <property type="term" value="F:alpha-amylase activity"/>
    <property type="evidence" value="ECO:0007669"/>
    <property type="project" value="UniProtKB-EC"/>
</dbReference>
<dbReference type="OrthoDB" id="550577at2759"/>
<sequence length="480" mass="52853">MALRQPTLRGARSGPGAAPAWPGARTCRLGRALRVSVRAQAPPFLPDAAPAAPAAAEPETVAKPAQPACAYEKALMLQAFGWDSWKKGEGNWYGKVKEAIPDIKALGATHVWLPPPSHSVSAEGYLPGQLYDLESKYGNEDQLRDLCTALKQAGILPMADIVINHRCADEKQDGVYNKFKDHTDHVGSSIEWGRWAITANDPVFKGKGNPDTGDDFHAAPDLDHTNPDLRAALKDWLNWLAADIGFAGWRFDFVRGYAPNFVGEYIDATLGGDTLHVGELWTDVAWNGENLEYDQNASRQRLCDWINGAEKRACAFDFTTKAVLQEATKRCQYDRLRDGEGKAPGLLGWWPGKAVTFLENHDTGSTQQHWPFPSEFVGTGYAYLLTHPGIPCVFWDHVTTWGPELKDAVLALAALRRRAGVDAESKLEILAADPDLYVARVADRVLVKLGPRMELGELQPGDDWSFVLSGKDWAVWEKTA</sequence>
<dbReference type="InterPro" id="IPR013780">
    <property type="entry name" value="Glyco_hydro_b"/>
</dbReference>
<name>A0A835XT00_9CHLO</name>
<evidence type="ECO:0000256" key="6">
    <source>
        <dbReference type="ARBA" id="ARBA00030238"/>
    </source>
</evidence>
<feature type="compositionally biased region" description="Low complexity" evidence="7">
    <location>
        <begin position="9"/>
        <end position="22"/>
    </location>
</feature>
<feature type="domain" description="Alpha-amylase C-terminal beta-sheet" evidence="9">
    <location>
        <begin position="417"/>
        <end position="478"/>
    </location>
</feature>
<evidence type="ECO:0000256" key="2">
    <source>
        <dbReference type="ARBA" id="ARBA00008061"/>
    </source>
</evidence>
<comment type="caution">
    <text evidence="10">The sequence shown here is derived from an EMBL/GenBank/DDBJ whole genome shotgun (WGS) entry which is preliminary data.</text>
</comment>
<evidence type="ECO:0000256" key="3">
    <source>
        <dbReference type="ARBA" id="ARBA00012595"/>
    </source>
</evidence>
<evidence type="ECO:0000313" key="11">
    <source>
        <dbReference type="Proteomes" id="UP000612055"/>
    </source>
</evidence>
<evidence type="ECO:0000313" key="10">
    <source>
        <dbReference type="EMBL" id="KAG2489135.1"/>
    </source>
</evidence>
<dbReference type="Pfam" id="PF00128">
    <property type="entry name" value="Alpha-amylase"/>
    <property type="match status" value="1"/>
</dbReference>
<feature type="region of interest" description="Disordered" evidence="7">
    <location>
        <begin position="1"/>
        <end position="22"/>
    </location>
</feature>
<evidence type="ECO:0000259" key="9">
    <source>
        <dbReference type="SMART" id="SM00810"/>
    </source>
</evidence>
<dbReference type="Gene3D" id="3.20.20.80">
    <property type="entry name" value="Glycosidases"/>
    <property type="match status" value="1"/>
</dbReference>
<keyword evidence="4" id="KW-0378">Hydrolase</keyword>
<dbReference type="EMBL" id="JAEHOE010000076">
    <property type="protein sequence ID" value="KAG2489135.1"/>
    <property type="molecule type" value="Genomic_DNA"/>
</dbReference>
<evidence type="ECO:0000256" key="5">
    <source>
        <dbReference type="ARBA" id="ARBA00023295"/>
    </source>
</evidence>
<dbReference type="GO" id="GO:0005975">
    <property type="term" value="P:carbohydrate metabolic process"/>
    <property type="evidence" value="ECO:0007669"/>
    <property type="project" value="InterPro"/>
</dbReference>
<dbReference type="InterPro" id="IPR006047">
    <property type="entry name" value="GH13_cat_dom"/>
</dbReference>
<evidence type="ECO:0000256" key="7">
    <source>
        <dbReference type="SAM" id="MobiDB-lite"/>
    </source>
</evidence>
<dbReference type="AlphaFoldDB" id="A0A835XT00"/>
<dbReference type="Pfam" id="PF07821">
    <property type="entry name" value="Alpha-amyl_C2"/>
    <property type="match status" value="1"/>
</dbReference>
<organism evidence="10 11">
    <name type="scientific">Edaphochlamys debaryana</name>
    <dbReference type="NCBI Taxonomy" id="47281"/>
    <lineage>
        <taxon>Eukaryota</taxon>
        <taxon>Viridiplantae</taxon>
        <taxon>Chlorophyta</taxon>
        <taxon>core chlorophytes</taxon>
        <taxon>Chlorophyceae</taxon>
        <taxon>CS clade</taxon>
        <taxon>Chlamydomonadales</taxon>
        <taxon>Chlamydomonadales incertae sedis</taxon>
        <taxon>Edaphochlamys</taxon>
    </lineage>
</organism>
<reference evidence="10" key="1">
    <citation type="journal article" date="2020" name="bioRxiv">
        <title>Comparative genomics of Chlamydomonas.</title>
        <authorList>
            <person name="Craig R.J."/>
            <person name="Hasan A.R."/>
            <person name="Ness R.W."/>
            <person name="Keightley P.D."/>
        </authorList>
    </citation>
    <scope>NUCLEOTIDE SEQUENCE</scope>
    <source>
        <strain evidence="10">CCAP 11/70</strain>
    </source>
</reference>
<keyword evidence="5" id="KW-0326">Glycosidase</keyword>